<keyword evidence="9" id="KW-1185">Reference proteome</keyword>
<dbReference type="GO" id="GO:0004190">
    <property type="term" value="F:aspartic-type endopeptidase activity"/>
    <property type="evidence" value="ECO:0007669"/>
    <property type="project" value="InterPro"/>
</dbReference>
<evidence type="ECO:0000313" key="9">
    <source>
        <dbReference type="Proteomes" id="UP001162162"/>
    </source>
</evidence>
<organism evidence="8 9">
    <name type="scientific">Aromia moschata</name>
    <dbReference type="NCBI Taxonomy" id="1265417"/>
    <lineage>
        <taxon>Eukaryota</taxon>
        <taxon>Metazoa</taxon>
        <taxon>Ecdysozoa</taxon>
        <taxon>Arthropoda</taxon>
        <taxon>Hexapoda</taxon>
        <taxon>Insecta</taxon>
        <taxon>Pterygota</taxon>
        <taxon>Neoptera</taxon>
        <taxon>Endopterygota</taxon>
        <taxon>Coleoptera</taxon>
        <taxon>Polyphaga</taxon>
        <taxon>Cucujiformia</taxon>
        <taxon>Chrysomeloidea</taxon>
        <taxon>Cerambycidae</taxon>
        <taxon>Cerambycinae</taxon>
        <taxon>Callichromatini</taxon>
        <taxon>Aromia</taxon>
    </lineage>
</organism>
<dbReference type="GO" id="GO:0006508">
    <property type="term" value="P:proteolysis"/>
    <property type="evidence" value="ECO:0007669"/>
    <property type="project" value="InterPro"/>
</dbReference>
<dbReference type="Gene3D" id="2.40.70.10">
    <property type="entry name" value="Acid Proteases"/>
    <property type="match status" value="1"/>
</dbReference>
<dbReference type="SUPFAM" id="SSF50630">
    <property type="entry name" value="Acid proteases"/>
    <property type="match status" value="1"/>
</dbReference>
<evidence type="ECO:0000256" key="2">
    <source>
        <dbReference type="ARBA" id="ARBA00022679"/>
    </source>
</evidence>
<feature type="domain" description="Integrase zinc-binding" evidence="7">
    <location>
        <begin position="343"/>
        <end position="400"/>
    </location>
</feature>
<evidence type="ECO:0000259" key="7">
    <source>
        <dbReference type="Pfam" id="PF17921"/>
    </source>
</evidence>
<dbReference type="Gene3D" id="1.10.340.70">
    <property type="match status" value="1"/>
</dbReference>
<sequence>MLRAELRLGIGMGIPIRSVDHLIQLATSYEADLKEWHQLQRNVSSTPKAVTSGPATPSNTPPYPCTYCRGNHYHRDCPKRPTAPPAASTPATGAKRAIEPAPADRTGNRAMTGAQKPYRPGGKLITDRSDEASDAVCSTKAISLPRLAAMVGEHRLWALVDTGASRTFLSAKYLSNHQLNKEGPSVTLANGDCVTTGGPYTVPIIVCEYTTQAEVYTLEGLSEDLILGQEWLARENATIDYSNRCVYFRHHPRVAAYWDPTVAQRALNMMNEQEDDADMPLFQQVVRAQTTSPEYQATRQRWHRLRTGEEAADTTWRRTLRDEYTVDNDLISYTKDGARALVVPLELWPRVIHDFHDAPTAAHPGRDETILAVRELYYWPAMAKQIQTHVRHCEICASTKRGGAAQPHAPLRPRPPTRPWQAVSIDIMSPYHESRIHKNHLLITLPLRICFLNGRKSGRSRARQGAFLPIS</sequence>
<feature type="region of interest" description="Disordered" evidence="6">
    <location>
        <begin position="79"/>
        <end position="130"/>
    </location>
</feature>
<evidence type="ECO:0000256" key="5">
    <source>
        <dbReference type="ARBA" id="ARBA00022759"/>
    </source>
</evidence>
<evidence type="ECO:0000313" key="8">
    <source>
        <dbReference type="EMBL" id="KAJ8949405.1"/>
    </source>
</evidence>
<dbReference type="Proteomes" id="UP001162162">
    <property type="component" value="Unassembled WGS sequence"/>
</dbReference>
<dbReference type="PANTHER" id="PTHR37984">
    <property type="entry name" value="PROTEIN CBG26694"/>
    <property type="match status" value="1"/>
</dbReference>
<dbReference type="AlphaFoldDB" id="A0AAV8YCR4"/>
<dbReference type="CDD" id="cd00303">
    <property type="entry name" value="retropepsin_like"/>
    <property type="match status" value="1"/>
</dbReference>
<keyword evidence="5" id="KW-0378">Hydrolase</keyword>
<accession>A0AAV8YCR4</accession>
<dbReference type="PROSITE" id="PS00141">
    <property type="entry name" value="ASP_PROTEASE"/>
    <property type="match status" value="1"/>
</dbReference>
<keyword evidence="2" id="KW-0808">Transferase</keyword>
<evidence type="ECO:0000256" key="6">
    <source>
        <dbReference type="SAM" id="MobiDB-lite"/>
    </source>
</evidence>
<dbReference type="FunFam" id="1.10.340.70:FF:000001">
    <property type="entry name" value="Retrovirus-related Pol polyprotein from transposon gypsy-like Protein"/>
    <property type="match status" value="1"/>
</dbReference>
<dbReference type="GO" id="GO:0004519">
    <property type="term" value="F:endonuclease activity"/>
    <property type="evidence" value="ECO:0007669"/>
    <property type="project" value="UniProtKB-KW"/>
</dbReference>
<gene>
    <name evidence="8" type="ORF">NQ318_007504</name>
</gene>
<comment type="caution">
    <text evidence="8">The sequence shown here is derived from an EMBL/GenBank/DDBJ whole genome shotgun (WGS) entry which is preliminary data.</text>
</comment>
<dbReference type="EC" id="2.7.7.49" evidence="1"/>
<keyword evidence="3" id="KW-0548">Nucleotidyltransferase</keyword>
<dbReference type="Pfam" id="PF13975">
    <property type="entry name" value="gag-asp_proteas"/>
    <property type="match status" value="1"/>
</dbReference>
<reference evidence="8" key="1">
    <citation type="journal article" date="2023" name="Insect Mol. Biol.">
        <title>Genome sequencing provides insights into the evolution of gene families encoding plant cell wall-degrading enzymes in longhorned beetles.</title>
        <authorList>
            <person name="Shin N.R."/>
            <person name="Okamura Y."/>
            <person name="Kirsch R."/>
            <person name="Pauchet Y."/>
        </authorList>
    </citation>
    <scope>NUCLEOTIDE SEQUENCE</scope>
    <source>
        <strain evidence="8">AMC_N1</strain>
    </source>
</reference>
<evidence type="ECO:0000256" key="1">
    <source>
        <dbReference type="ARBA" id="ARBA00012493"/>
    </source>
</evidence>
<keyword evidence="4" id="KW-0540">Nuclease</keyword>
<name>A0AAV8YCR4_9CUCU</name>
<proteinExistence type="predicted"/>
<dbReference type="Pfam" id="PF17921">
    <property type="entry name" value="Integrase_H2C2"/>
    <property type="match status" value="1"/>
</dbReference>
<dbReference type="InterPro" id="IPR041588">
    <property type="entry name" value="Integrase_H2C2"/>
</dbReference>
<dbReference type="InterPro" id="IPR021109">
    <property type="entry name" value="Peptidase_aspartic_dom_sf"/>
</dbReference>
<dbReference type="GO" id="GO:0003964">
    <property type="term" value="F:RNA-directed DNA polymerase activity"/>
    <property type="evidence" value="ECO:0007669"/>
    <property type="project" value="UniProtKB-EC"/>
</dbReference>
<keyword evidence="5" id="KW-0255">Endonuclease</keyword>
<dbReference type="InterPro" id="IPR050951">
    <property type="entry name" value="Retrovirus_Pol_polyprotein"/>
</dbReference>
<dbReference type="EMBL" id="JAPWTK010000118">
    <property type="protein sequence ID" value="KAJ8949405.1"/>
    <property type="molecule type" value="Genomic_DNA"/>
</dbReference>
<evidence type="ECO:0000256" key="3">
    <source>
        <dbReference type="ARBA" id="ARBA00022695"/>
    </source>
</evidence>
<protein>
    <recommendedName>
        <fullName evidence="1">RNA-directed DNA polymerase</fullName>
        <ecNumber evidence="1">2.7.7.49</ecNumber>
    </recommendedName>
</protein>
<dbReference type="InterPro" id="IPR001969">
    <property type="entry name" value="Aspartic_peptidase_AS"/>
</dbReference>
<dbReference type="PANTHER" id="PTHR37984:SF5">
    <property type="entry name" value="PROTEIN NYNRIN-LIKE"/>
    <property type="match status" value="1"/>
</dbReference>
<evidence type="ECO:0000256" key="4">
    <source>
        <dbReference type="ARBA" id="ARBA00022722"/>
    </source>
</evidence>